<sequence>MPNANYMLLRDMTCFTLFKAYRDGNINVLMQKECLKCHKITWDLNVHIAQAKQYYCDIRNGLMVLLEVLREWSWQAQLQILEDLDVQRISDNEVGISKGNRTMLWIWYSVHLSDVPGSVEECLRIEWCKAYAWAHQCTLSGGTLVKGGKGVPAYAKCQASIQEVIWQSFERKWICFWYCEIVWPGVGLGQGQADFADPNSGPQWKNSTLLTPNPDPQVWG</sequence>
<proteinExistence type="predicted"/>
<dbReference type="Proteomes" id="UP001175228">
    <property type="component" value="Unassembled WGS sequence"/>
</dbReference>
<name>A0AA39QID9_9AGAR</name>
<dbReference type="AlphaFoldDB" id="A0AA39QID9"/>
<organism evidence="1 2">
    <name type="scientific">Armillaria luteobubalina</name>
    <dbReference type="NCBI Taxonomy" id="153913"/>
    <lineage>
        <taxon>Eukaryota</taxon>
        <taxon>Fungi</taxon>
        <taxon>Dikarya</taxon>
        <taxon>Basidiomycota</taxon>
        <taxon>Agaricomycotina</taxon>
        <taxon>Agaricomycetes</taxon>
        <taxon>Agaricomycetidae</taxon>
        <taxon>Agaricales</taxon>
        <taxon>Marasmiineae</taxon>
        <taxon>Physalacriaceae</taxon>
        <taxon>Armillaria</taxon>
    </lineage>
</organism>
<accession>A0AA39QID9</accession>
<evidence type="ECO:0000313" key="2">
    <source>
        <dbReference type="Proteomes" id="UP001175228"/>
    </source>
</evidence>
<keyword evidence="2" id="KW-1185">Reference proteome</keyword>
<evidence type="ECO:0000313" key="1">
    <source>
        <dbReference type="EMBL" id="KAK0502219.1"/>
    </source>
</evidence>
<protein>
    <submittedName>
        <fullName evidence="1">Uncharacterized protein</fullName>
    </submittedName>
</protein>
<gene>
    <name evidence="1" type="ORF">EDD18DRAFT_1100698</name>
</gene>
<reference evidence="1" key="1">
    <citation type="submission" date="2023-06" db="EMBL/GenBank/DDBJ databases">
        <authorList>
            <consortium name="Lawrence Berkeley National Laboratory"/>
            <person name="Ahrendt S."/>
            <person name="Sahu N."/>
            <person name="Indic B."/>
            <person name="Wong-Bajracharya J."/>
            <person name="Merenyi Z."/>
            <person name="Ke H.-M."/>
            <person name="Monk M."/>
            <person name="Kocsube S."/>
            <person name="Drula E."/>
            <person name="Lipzen A."/>
            <person name="Balint B."/>
            <person name="Henrissat B."/>
            <person name="Andreopoulos B."/>
            <person name="Martin F.M."/>
            <person name="Harder C.B."/>
            <person name="Rigling D."/>
            <person name="Ford K.L."/>
            <person name="Foster G.D."/>
            <person name="Pangilinan J."/>
            <person name="Papanicolaou A."/>
            <person name="Barry K."/>
            <person name="LaButti K."/>
            <person name="Viragh M."/>
            <person name="Koriabine M."/>
            <person name="Yan M."/>
            <person name="Riley R."/>
            <person name="Champramary S."/>
            <person name="Plett K.L."/>
            <person name="Tsai I.J."/>
            <person name="Slot J."/>
            <person name="Sipos G."/>
            <person name="Plett J."/>
            <person name="Nagy L.G."/>
            <person name="Grigoriev I.V."/>
        </authorList>
    </citation>
    <scope>NUCLEOTIDE SEQUENCE</scope>
    <source>
        <strain evidence="1">HWK02</strain>
    </source>
</reference>
<dbReference type="EMBL" id="JAUEPU010000005">
    <property type="protein sequence ID" value="KAK0502219.1"/>
    <property type="molecule type" value="Genomic_DNA"/>
</dbReference>
<comment type="caution">
    <text evidence="1">The sequence shown here is derived from an EMBL/GenBank/DDBJ whole genome shotgun (WGS) entry which is preliminary data.</text>
</comment>